<organism evidence="2 3">
    <name type="scientific">Microbacterium thalassium</name>
    <dbReference type="NCBI Taxonomy" id="362649"/>
    <lineage>
        <taxon>Bacteria</taxon>
        <taxon>Bacillati</taxon>
        <taxon>Actinomycetota</taxon>
        <taxon>Actinomycetes</taxon>
        <taxon>Micrococcales</taxon>
        <taxon>Microbacteriaceae</taxon>
        <taxon>Microbacterium</taxon>
    </lineage>
</organism>
<dbReference type="GO" id="GO:0004806">
    <property type="term" value="F:triacylglycerol lipase activity"/>
    <property type="evidence" value="ECO:0007669"/>
    <property type="project" value="InterPro"/>
</dbReference>
<dbReference type="EMBL" id="JACHML010000001">
    <property type="protein sequence ID" value="MBB6392883.1"/>
    <property type="molecule type" value="Genomic_DNA"/>
</dbReference>
<sequence length="433" mass="44376">MRRTTTCALLGALVIGLLTAPAANAEGSFYDPPESLPAGNGELVRSEPMELRVNVDIDDVVSGLPGTATRIMYKTTDATGSPAAVTGVYIEPTVAWSGGGPRPLVSYAAGTQGQGDSCAPSYSLESAVVIDEDDLAVSAGYEALGVYGFLRQGVAVVMTDYVGLGATDRLHTYVNRVDEGHAVLDAVRAALSLEGTSITAASPVGFYGYSQGGGAAASAAELAASYAPELDVVGTYAGAPPADLAAVMVSADKTALTGVIGWALNGLLQYDPALDAALDSELSASGRATLADLSTRCIGDLILLSGTAFDATRSWTTSGSSLAQVTARVPAAKAAVDAQRIGTMKPNAPVMVLTGTKDDIVAHGQAKQLAKDWCSLGANVRYVPIPQAVSSQGTAVNHLGPMLTQRRAATNWLIDRLEGDSARSNCWAVGILP</sequence>
<dbReference type="InterPro" id="IPR029058">
    <property type="entry name" value="AB_hydrolase_fold"/>
</dbReference>
<dbReference type="InterPro" id="IPR005152">
    <property type="entry name" value="Lipase_secreted"/>
</dbReference>
<dbReference type="PANTHER" id="PTHR34853:SF1">
    <property type="entry name" value="LIPASE 5"/>
    <property type="match status" value="1"/>
</dbReference>
<name>A0A7X0KW52_9MICO</name>
<dbReference type="Proteomes" id="UP000537775">
    <property type="component" value="Unassembled WGS sequence"/>
</dbReference>
<dbReference type="PANTHER" id="PTHR34853">
    <property type="match status" value="1"/>
</dbReference>
<evidence type="ECO:0000313" key="3">
    <source>
        <dbReference type="Proteomes" id="UP000537775"/>
    </source>
</evidence>
<dbReference type="RefSeq" id="WP_184752021.1">
    <property type="nucleotide sequence ID" value="NZ_BAAAJR010000001.1"/>
</dbReference>
<dbReference type="AlphaFoldDB" id="A0A7X0KW52"/>
<reference evidence="2 3" key="1">
    <citation type="submission" date="2020-08" db="EMBL/GenBank/DDBJ databases">
        <title>Sequencing the genomes of 1000 actinobacteria strains.</title>
        <authorList>
            <person name="Klenk H.-P."/>
        </authorList>
    </citation>
    <scope>NUCLEOTIDE SEQUENCE [LARGE SCALE GENOMIC DNA]</scope>
    <source>
        <strain evidence="2 3">DSM 12511</strain>
    </source>
</reference>
<dbReference type="Gene3D" id="1.10.260.130">
    <property type="match status" value="1"/>
</dbReference>
<evidence type="ECO:0000313" key="2">
    <source>
        <dbReference type="EMBL" id="MBB6392883.1"/>
    </source>
</evidence>
<dbReference type="GO" id="GO:0016042">
    <property type="term" value="P:lipid catabolic process"/>
    <property type="evidence" value="ECO:0007669"/>
    <property type="project" value="InterPro"/>
</dbReference>
<gene>
    <name evidence="2" type="ORF">HD594_003196</name>
</gene>
<dbReference type="Gene3D" id="3.40.50.1820">
    <property type="entry name" value="alpha/beta hydrolase"/>
    <property type="match status" value="1"/>
</dbReference>
<accession>A0A7X0KW52</accession>
<feature type="signal peptide" evidence="1">
    <location>
        <begin position="1"/>
        <end position="25"/>
    </location>
</feature>
<keyword evidence="2" id="KW-0378">Hydrolase</keyword>
<feature type="chain" id="PRO_5031532040" evidence="1">
    <location>
        <begin position="26"/>
        <end position="433"/>
    </location>
</feature>
<dbReference type="PIRSF" id="PIRSF029171">
    <property type="entry name" value="Esterase_LipA"/>
    <property type="match status" value="1"/>
</dbReference>
<dbReference type="Pfam" id="PF03583">
    <property type="entry name" value="LIP"/>
    <property type="match status" value="1"/>
</dbReference>
<proteinExistence type="predicted"/>
<protein>
    <submittedName>
        <fullName evidence="2">Dienelactone hydrolase</fullName>
    </submittedName>
</protein>
<dbReference type="SUPFAM" id="SSF53474">
    <property type="entry name" value="alpha/beta-Hydrolases"/>
    <property type="match status" value="1"/>
</dbReference>
<keyword evidence="3" id="KW-1185">Reference proteome</keyword>
<comment type="caution">
    <text evidence="2">The sequence shown here is derived from an EMBL/GenBank/DDBJ whole genome shotgun (WGS) entry which is preliminary data.</text>
</comment>
<evidence type="ECO:0000256" key="1">
    <source>
        <dbReference type="SAM" id="SignalP"/>
    </source>
</evidence>
<keyword evidence="1" id="KW-0732">Signal</keyword>